<feature type="compositionally biased region" description="Basic and acidic residues" evidence="1">
    <location>
        <begin position="261"/>
        <end position="282"/>
    </location>
</feature>
<dbReference type="GeneID" id="66055737"/>
<dbReference type="Proteomes" id="UP000006906">
    <property type="component" value="Chromosome 12"/>
</dbReference>
<dbReference type="KEGG" id="cre:CHLRE_12g543800v5"/>
<evidence type="ECO:0000313" key="3">
    <source>
        <dbReference type="Proteomes" id="UP000006906"/>
    </source>
</evidence>
<gene>
    <name evidence="2" type="ORF">CHLRE_12g543800v5</name>
</gene>
<evidence type="ECO:0000313" key="2">
    <source>
        <dbReference type="EMBL" id="PNW76207.1"/>
    </source>
</evidence>
<evidence type="ECO:0000256" key="1">
    <source>
        <dbReference type="SAM" id="MobiDB-lite"/>
    </source>
</evidence>
<feature type="region of interest" description="Disordered" evidence="1">
    <location>
        <begin position="46"/>
        <end position="282"/>
    </location>
</feature>
<accession>A0A2K3D6Q2</accession>
<dbReference type="AlphaFoldDB" id="A0A2K3D6Q2"/>
<dbReference type="OrthoDB" id="539549at2759"/>
<name>A0A2K3D6Q2_CHLRE</name>
<keyword evidence="3" id="KW-1185">Reference proteome</keyword>
<dbReference type="RefSeq" id="XP_042919152.1">
    <property type="nucleotide sequence ID" value="XM_043068814.1"/>
</dbReference>
<feature type="compositionally biased region" description="Basic and acidic residues" evidence="1">
    <location>
        <begin position="241"/>
        <end position="252"/>
    </location>
</feature>
<feature type="compositionally biased region" description="Low complexity" evidence="1">
    <location>
        <begin position="46"/>
        <end position="75"/>
    </location>
</feature>
<dbReference type="InParanoid" id="A0A2K3D6Q2"/>
<dbReference type="Gramene" id="PNW76207">
    <property type="protein sequence ID" value="PNW76207"/>
    <property type="gene ID" value="CHLRE_12g543800v5"/>
</dbReference>
<dbReference type="EMBL" id="CM008973">
    <property type="protein sequence ID" value="PNW76207.1"/>
    <property type="molecule type" value="Genomic_DNA"/>
</dbReference>
<organism evidence="2 3">
    <name type="scientific">Chlamydomonas reinhardtii</name>
    <name type="common">Chlamydomonas smithii</name>
    <dbReference type="NCBI Taxonomy" id="3055"/>
    <lineage>
        <taxon>Eukaryota</taxon>
        <taxon>Viridiplantae</taxon>
        <taxon>Chlorophyta</taxon>
        <taxon>core chlorophytes</taxon>
        <taxon>Chlorophyceae</taxon>
        <taxon>CS clade</taxon>
        <taxon>Chlamydomonadales</taxon>
        <taxon>Chlamydomonadaceae</taxon>
        <taxon>Chlamydomonas</taxon>
    </lineage>
</organism>
<sequence>MQRLDSVAGALLRGTGLARGAVCAAFTDSSTNGGSSVGFLLLGGVRSYRSSPPAASEDSDSDGSNTRSSSGNRSSQEQPTPPGAWPAQPAYSGGLRDDPGHELATGGLYESARKDREPVPSPWPGTTQEEVRGEGGRFSAQQVTRDSGGGAGDLPASSYPIHDDPSTSMQHPNEAFRGPAEEAYGRPQPRDSQPPPADRPKQAAEPSPHADVAASPGQMGVTRDAPPEDVQPGQVGAVRPPTKEQQRSEAEGFVRGSVGDNLKEPARGKLDEGADWAQSDRH</sequence>
<protein>
    <submittedName>
        <fullName evidence="2">Uncharacterized protein</fullName>
    </submittedName>
</protein>
<reference evidence="2 3" key="1">
    <citation type="journal article" date="2007" name="Science">
        <title>The Chlamydomonas genome reveals the evolution of key animal and plant functions.</title>
        <authorList>
            <person name="Merchant S.S."/>
            <person name="Prochnik S.E."/>
            <person name="Vallon O."/>
            <person name="Harris E.H."/>
            <person name="Karpowicz S.J."/>
            <person name="Witman G.B."/>
            <person name="Terry A."/>
            <person name="Salamov A."/>
            <person name="Fritz-Laylin L.K."/>
            <person name="Marechal-Drouard L."/>
            <person name="Marshall W.F."/>
            <person name="Qu L.H."/>
            <person name="Nelson D.R."/>
            <person name="Sanderfoot A.A."/>
            <person name="Spalding M.H."/>
            <person name="Kapitonov V.V."/>
            <person name="Ren Q."/>
            <person name="Ferris P."/>
            <person name="Lindquist E."/>
            <person name="Shapiro H."/>
            <person name="Lucas S.M."/>
            <person name="Grimwood J."/>
            <person name="Schmutz J."/>
            <person name="Cardol P."/>
            <person name="Cerutti H."/>
            <person name="Chanfreau G."/>
            <person name="Chen C.L."/>
            <person name="Cognat V."/>
            <person name="Croft M.T."/>
            <person name="Dent R."/>
            <person name="Dutcher S."/>
            <person name="Fernandez E."/>
            <person name="Fukuzawa H."/>
            <person name="Gonzalez-Ballester D."/>
            <person name="Gonzalez-Halphen D."/>
            <person name="Hallmann A."/>
            <person name="Hanikenne M."/>
            <person name="Hippler M."/>
            <person name="Inwood W."/>
            <person name="Jabbari K."/>
            <person name="Kalanon M."/>
            <person name="Kuras R."/>
            <person name="Lefebvre P.A."/>
            <person name="Lemaire S.D."/>
            <person name="Lobanov A.V."/>
            <person name="Lohr M."/>
            <person name="Manuell A."/>
            <person name="Meier I."/>
            <person name="Mets L."/>
            <person name="Mittag M."/>
            <person name="Mittelmeier T."/>
            <person name="Moroney J.V."/>
            <person name="Moseley J."/>
            <person name="Napoli C."/>
            <person name="Nedelcu A.M."/>
            <person name="Niyogi K."/>
            <person name="Novoselov S.V."/>
            <person name="Paulsen I.T."/>
            <person name="Pazour G."/>
            <person name="Purton S."/>
            <person name="Ral J.P."/>
            <person name="Riano-Pachon D.M."/>
            <person name="Riekhof W."/>
            <person name="Rymarquis L."/>
            <person name="Schroda M."/>
            <person name="Stern D."/>
            <person name="Umen J."/>
            <person name="Willows R."/>
            <person name="Wilson N."/>
            <person name="Zimmer S.L."/>
            <person name="Allmer J."/>
            <person name="Balk J."/>
            <person name="Bisova K."/>
            <person name="Chen C.J."/>
            <person name="Elias M."/>
            <person name="Gendler K."/>
            <person name="Hauser C."/>
            <person name="Lamb M.R."/>
            <person name="Ledford H."/>
            <person name="Long J.C."/>
            <person name="Minagawa J."/>
            <person name="Page M.D."/>
            <person name="Pan J."/>
            <person name="Pootakham W."/>
            <person name="Roje S."/>
            <person name="Rose A."/>
            <person name="Stahlberg E."/>
            <person name="Terauchi A.M."/>
            <person name="Yang P."/>
            <person name="Ball S."/>
            <person name="Bowler C."/>
            <person name="Dieckmann C.L."/>
            <person name="Gladyshev V.N."/>
            <person name="Green P."/>
            <person name="Jorgensen R."/>
            <person name="Mayfield S."/>
            <person name="Mueller-Roeber B."/>
            <person name="Rajamani S."/>
            <person name="Sayre R.T."/>
            <person name="Brokstein P."/>
            <person name="Dubchak I."/>
            <person name="Goodstein D."/>
            <person name="Hornick L."/>
            <person name="Huang Y.W."/>
            <person name="Jhaveri J."/>
            <person name="Luo Y."/>
            <person name="Martinez D."/>
            <person name="Ngau W.C."/>
            <person name="Otillar B."/>
            <person name="Poliakov A."/>
            <person name="Porter A."/>
            <person name="Szajkowski L."/>
            <person name="Werner G."/>
            <person name="Zhou K."/>
            <person name="Grigoriev I.V."/>
            <person name="Rokhsar D.S."/>
            <person name="Grossman A.R."/>
        </authorList>
    </citation>
    <scope>NUCLEOTIDE SEQUENCE [LARGE SCALE GENOMIC DNA]</scope>
    <source>
        <strain evidence="3">CC-503</strain>
    </source>
</reference>
<proteinExistence type="predicted"/>